<evidence type="ECO:0000256" key="1">
    <source>
        <dbReference type="SAM" id="MobiDB-lite"/>
    </source>
</evidence>
<proteinExistence type="predicted"/>
<dbReference type="EMBL" id="GBRH01186799">
    <property type="protein sequence ID" value="JAE11097.1"/>
    <property type="molecule type" value="Transcribed_RNA"/>
</dbReference>
<protein>
    <submittedName>
        <fullName evidence="2">Uncharacterized protein</fullName>
    </submittedName>
</protein>
<feature type="region of interest" description="Disordered" evidence="1">
    <location>
        <begin position="143"/>
        <end position="192"/>
    </location>
</feature>
<reference evidence="2" key="1">
    <citation type="submission" date="2014-09" db="EMBL/GenBank/DDBJ databases">
        <authorList>
            <person name="Magalhaes I.L.F."/>
            <person name="Oliveira U."/>
            <person name="Santos F.R."/>
            <person name="Vidigal T.H.D.A."/>
            <person name="Brescovit A.D."/>
            <person name="Santos A.J."/>
        </authorList>
    </citation>
    <scope>NUCLEOTIDE SEQUENCE</scope>
    <source>
        <tissue evidence="2">Shoot tissue taken approximately 20 cm above the soil surface</tissue>
    </source>
</reference>
<dbReference type="AlphaFoldDB" id="A0A0A9FFM7"/>
<organism evidence="2">
    <name type="scientific">Arundo donax</name>
    <name type="common">Giant reed</name>
    <name type="synonym">Donax arundinaceus</name>
    <dbReference type="NCBI Taxonomy" id="35708"/>
    <lineage>
        <taxon>Eukaryota</taxon>
        <taxon>Viridiplantae</taxon>
        <taxon>Streptophyta</taxon>
        <taxon>Embryophyta</taxon>
        <taxon>Tracheophyta</taxon>
        <taxon>Spermatophyta</taxon>
        <taxon>Magnoliopsida</taxon>
        <taxon>Liliopsida</taxon>
        <taxon>Poales</taxon>
        <taxon>Poaceae</taxon>
        <taxon>PACMAD clade</taxon>
        <taxon>Arundinoideae</taxon>
        <taxon>Arundineae</taxon>
        <taxon>Arundo</taxon>
    </lineage>
</organism>
<sequence length="192" mass="21577">MLKQVDVVDVAPDDQLCHDPREASTRAVGALHHHKASHRHLLCLPRGDGTVPPRRRRLHTAPPQWIRIGITQARHTWLSRASRTSCTATPLDEDAHPTSHRARRHAYRRIWPCPDVRLHALGPPSHAAAIVRLAHRVTLRCSTSPRRSITPGPPPRAATIRHRAHRLAPSPSRGRIHPPLARIKSSCTSHRR</sequence>
<name>A0A0A9FFM7_ARUDO</name>
<evidence type="ECO:0000313" key="2">
    <source>
        <dbReference type="EMBL" id="JAE11097.1"/>
    </source>
</evidence>
<reference evidence="2" key="2">
    <citation type="journal article" date="2015" name="Data Brief">
        <title>Shoot transcriptome of the giant reed, Arundo donax.</title>
        <authorList>
            <person name="Barrero R.A."/>
            <person name="Guerrero F.D."/>
            <person name="Moolhuijzen P."/>
            <person name="Goolsby J.A."/>
            <person name="Tidwell J."/>
            <person name="Bellgard S.E."/>
            <person name="Bellgard M.I."/>
        </authorList>
    </citation>
    <scope>NUCLEOTIDE SEQUENCE</scope>
    <source>
        <tissue evidence="2">Shoot tissue taken approximately 20 cm above the soil surface</tissue>
    </source>
</reference>
<accession>A0A0A9FFM7</accession>